<protein>
    <recommendedName>
        <fullName evidence="8">Protein kinase domain-containing protein</fullName>
    </recommendedName>
</protein>
<evidence type="ECO:0000256" key="4">
    <source>
        <dbReference type="ARBA" id="ARBA00022679"/>
    </source>
</evidence>
<evidence type="ECO:0000313" key="9">
    <source>
        <dbReference type="EMBL" id="CAF4512759.1"/>
    </source>
</evidence>
<evidence type="ECO:0000259" key="8">
    <source>
        <dbReference type="PROSITE" id="PS50011"/>
    </source>
</evidence>
<evidence type="ECO:0000256" key="1">
    <source>
        <dbReference type="ARBA" id="ARBA00004496"/>
    </source>
</evidence>
<dbReference type="GO" id="GO:0004674">
    <property type="term" value="F:protein serine/threonine kinase activity"/>
    <property type="evidence" value="ECO:0007669"/>
    <property type="project" value="UniProtKB-KW"/>
</dbReference>
<dbReference type="InterPro" id="IPR000719">
    <property type="entry name" value="Prot_kinase_dom"/>
</dbReference>
<proteinExistence type="predicted"/>
<sequence>MLSININGERTYKLADLGVARLINEGENAFTSIVGTEEYIHPVLYHAAIPDKEANILPTTLQTRVNFPFEVDLWSLGVTLYQCATGALPFQPFAGTRKDRTVMRRILDSKPSGVISGVEKSPGEQIEWSKKLPDTCRLSPGLKRRLELILSRLLESKIDR</sequence>
<organism evidence="9 10">
    <name type="scientific">Rotaria magnacalcarata</name>
    <dbReference type="NCBI Taxonomy" id="392030"/>
    <lineage>
        <taxon>Eukaryota</taxon>
        <taxon>Metazoa</taxon>
        <taxon>Spiralia</taxon>
        <taxon>Gnathifera</taxon>
        <taxon>Rotifera</taxon>
        <taxon>Eurotatoria</taxon>
        <taxon>Bdelloidea</taxon>
        <taxon>Philodinida</taxon>
        <taxon>Philodinidae</taxon>
        <taxon>Rotaria</taxon>
    </lineage>
</organism>
<dbReference type="Pfam" id="PF00069">
    <property type="entry name" value="Pkinase"/>
    <property type="match status" value="1"/>
</dbReference>
<evidence type="ECO:0000256" key="6">
    <source>
        <dbReference type="ARBA" id="ARBA00022777"/>
    </source>
</evidence>
<keyword evidence="3" id="KW-0723">Serine/threonine-protein kinase</keyword>
<feature type="non-terminal residue" evidence="9">
    <location>
        <position position="1"/>
    </location>
</feature>
<reference evidence="9" key="1">
    <citation type="submission" date="2021-02" db="EMBL/GenBank/DDBJ databases">
        <authorList>
            <person name="Nowell W R."/>
        </authorList>
    </citation>
    <scope>NUCLEOTIDE SEQUENCE</scope>
</reference>
<dbReference type="GO" id="GO:0005737">
    <property type="term" value="C:cytoplasm"/>
    <property type="evidence" value="ECO:0007669"/>
    <property type="project" value="UniProtKB-SubCell"/>
</dbReference>
<dbReference type="SUPFAM" id="SSF56112">
    <property type="entry name" value="Protein kinase-like (PK-like)"/>
    <property type="match status" value="1"/>
</dbReference>
<evidence type="ECO:0000313" key="10">
    <source>
        <dbReference type="Proteomes" id="UP000663866"/>
    </source>
</evidence>
<evidence type="ECO:0000256" key="5">
    <source>
        <dbReference type="ARBA" id="ARBA00022741"/>
    </source>
</evidence>
<evidence type="ECO:0000256" key="3">
    <source>
        <dbReference type="ARBA" id="ARBA00022527"/>
    </source>
</evidence>
<evidence type="ECO:0000256" key="2">
    <source>
        <dbReference type="ARBA" id="ARBA00022490"/>
    </source>
</evidence>
<feature type="domain" description="Protein kinase" evidence="8">
    <location>
        <begin position="1"/>
        <end position="160"/>
    </location>
</feature>
<keyword evidence="10" id="KW-1185">Reference proteome</keyword>
<keyword evidence="4" id="KW-0808">Transferase</keyword>
<keyword evidence="2" id="KW-0963">Cytoplasm</keyword>
<gene>
    <name evidence="9" type="ORF">OVN521_LOCUS41411</name>
</gene>
<name>A0A820WAK7_9BILA</name>
<keyword evidence="7" id="KW-0067">ATP-binding</keyword>
<dbReference type="PROSITE" id="PS50011">
    <property type="entry name" value="PROTEIN_KINASE_DOM"/>
    <property type="match status" value="1"/>
</dbReference>
<keyword evidence="5" id="KW-0547">Nucleotide-binding</keyword>
<dbReference type="AlphaFoldDB" id="A0A820WAK7"/>
<keyword evidence="6" id="KW-0418">Kinase</keyword>
<dbReference type="InterPro" id="IPR011009">
    <property type="entry name" value="Kinase-like_dom_sf"/>
</dbReference>
<comment type="subcellular location">
    <subcellularLocation>
        <location evidence="1">Cytoplasm</location>
    </subcellularLocation>
</comment>
<dbReference type="InterPro" id="IPR051180">
    <property type="entry name" value="IKK"/>
</dbReference>
<evidence type="ECO:0000256" key="7">
    <source>
        <dbReference type="ARBA" id="ARBA00022840"/>
    </source>
</evidence>
<dbReference type="GO" id="GO:0005524">
    <property type="term" value="F:ATP binding"/>
    <property type="evidence" value="ECO:0007669"/>
    <property type="project" value="UniProtKB-KW"/>
</dbReference>
<dbReference type="PANTHER" id="PTHR22969:SF15">
    <property type="entry name" value="FI05319P"/>
    <property type="match status" value="1"/>
</dbReference>
<dbReference type="EMBL" id="CAJOBG010055063">
    <property type="protein sequence ID" value="CAF4512759.1"/>
    <property type="molecule type" value="Genomic_DNA"/>
</dbReference>
<dbReference type="Gene3D" id="1.10.510.10">
    <property type="entry name" value="Transferase(Phosphotransferase) domain 1"/>
    <property type="match status" value="1"/>
</dbReference>
<dbReference type="PANTHER" id="PTHR22969">
    <property type="entry name" value="IKB KINASE"/>
    <property type="match status" value="1"/>
</dbReference>
<accession>A0A820WAK7</accession>
<dbReference type="Proteomes" id="UP000663866">
    <property type="component" value="Unassembled WGS sequence"/>
</dbReference>
<comment type="caution">
    <text evidence="9">The sequence shown here is derived from an EMBL/GenBank/DDBJ whole genome shotgun (WGS) entry which is preliminary data.</text>
</comment>